<name>A0AC60NUH6_IXOPE</name>
<dbReference type="Proteomes" id="UP000805193">
    <property type="component" value="Unassembled WGS sequence"/>
</dbReference>
<sequence length="128" mass="14634">MIINWDQTGSKLVPVSDWTLEERGSRQISVVGPVLPPQVIYMGKTTRCHAAIDFPDSWDIWHSPNHWSTTDTMLRYIDTIIIPYLDQQRKTLGLLPDAKALCIFDVFAAHRTDSVLQKLRENNILACL</sequence>
<keyword evidence="2" id="KW-1185">Reference proteome</keyword>
<dbReference type="EMBL" id="JABSTQ010011487">
    <property type="protein sequence ID" value="KAG0410796.1"/>
    <property type="molecule type" value="Genomic_DNA"/>
</dbReference>
<organism evidence="1 2">
    <name type="scientific">Ixodes persulcatus</name>
    <name type="common">Taiga tick</name>
    <dbReference type="NCBI Taxonomy" id="34615"/>
    <lineage>
        <taxon>Eukaryota</taxon>
        <taxon>Metazoa</taxon>
        <taxon>Ecdysozoa</taxon>
        <taxon>Arthropoda</taxon>
        <taxon>Chelicerata</taxon>
        <taxon>Arachnida</taxon>
        <taxon>Acari</taxon>
        <taxon>Parasitiformes</taxon>
        <taxon>Ixodida</taxon>
        <taxon>Ixodoidea</taxon>
        <taxon>Ixodidae</taxon>
        <taxon>Ixodinae</taxon>
        <taxon>Ixodes</taxon>
    </lineage>
</organism>
<protein>
    <submittedName>
        <fullName evidence="1">Uncharacterized protein</fullName>
    </submittedName>
</protein>
<evidence type="ECO:0000313" key="2">
    <source>
        <dbReference type="Proteomes" id="UP000805193"/>
    </source>
</evidence>
<accession>A0AC60NUH6</accession>
<evidence type="ECO:0000313" key="1">
    <source>
        <dbReference type="EMBL" id="KAG0410796.1"/>
    </source>
</evidence>
<gene>
    <name evidence="1" type="ORF">HPB47_012071</name>
</gene>
<reference evidence="1 2" key="1">
    <citation type="journal article" date="2020" name="Cell">
        <title>Large-Scale Comparative Analyses of Tick Genomes Elucidate Their Genetic Diversity and Vector Capacities.</title>
        <authorList>
            <consortium name="Tick Genome and Microbiome Consortium (TIGMIC)"/>
            <person name="Jia N."/>
            <person name="Wang J."/>
            <person name="Shi W."/>
            <person name="Du L."/>
            <person name="Sun Y."/>
            <person name="Zhan W."/>
            <person name="Jiang J.F."/>
            <person name="Wang Q."/>
            <person name="Zhang B."/>
            <person name="Ji P."/>
            <person name="Bell-Sakyi L."/>
            <person name="Cui X.M."/>
            <person name="Yuan T.T."/>
            <person name="Jiang B.G."/>
            <person name="Yang W.F."/>
            <person name="Lam T.T."/>
            <person name="Chang Q.C."/>
            <person name="Ding S.J."/>
            <person name="Wang X.J."/>
            <person name="Zhu J.G."/>
            <person name="Ruan X.D."/>
            <person name="Zhao L."/>
            <person name="Wei J.T."/>
            <person name="Ye R.Z."/>
            <person name="Que T.C."/>
            <person name="Du C.H."/>
            <person name="Zhou Y.H."/>
            <person name="Cheng J.X."/>
            <person name="Dai P.F."/>
            <person name="Guo W.B."/>
            <person name="Han X.H."/>
            <person name="Huang E.J."/>
            <person name="Li L.F."/>
            <person name="Wei W."/>
            <person name="Gao Y.C."/>
            <person name="Liu J.Z."/>
            <person name="Shao H.Z."/>
            <person name="Wang X."/>
            <person name="Wang C.C."/>
            <person name="Yang T.C."/>
            <person name="Huo Q.B."/>
            <person name="Li W."/>
            <person name="Chen H.Y."/>
            <person name="Chen S.E."/>
            <person name="Zhou L.G."/>
            <person name="Ni X.B."/>
            <person name="Tian J.H."/>
            <person name="Sheng Y."/>
            <person name="Liu T."/>
            <person name="Pan Y.S."/>
            <person name="Xia L.Y."/>
            <person name="Li J."/>
            <person name="Zhao F."/>
            <person name="Cao W.C."/>
        </authorList>
    </citation>
    <scope>NUCLEOTIDE SEQUENCE [LARGE SCALE GENOMIC DNA]</scope>
    <source>
        <strain evidence="1">Iper-2018</strain>
    </source>
</reference>
<comment type="caution">
    <text evidence="1">The sequence shown here is derived from an EMBL/GenBank/DDBJ whole genome shotgun (WGS) entry which is preliminary data.</text>
</comment>
<proteinExistence type="predicted"/>